<evidence type="ECO:0000256" key="3">
    <source>
        <dbReference type="ARBA" id="ARBA00022448"/>
    </source>
</evidence>
<evidence type="ECO:0000256" key="7">
    <source>
        <dbReference type="ARBA" id="ARBA00023136"/>
    </source>
</evidence>
<feature type="transmembrane region" description="Helical" evidence="8">
    <location>
        <begin position="158"/>
        <end position="180"/>
    </location>
</feature>
<gene>
    <name evidence="9" type="ORF">VW23_017680</name>
</gene>
<evidence type="ECO:0000256" key="4">
    <source>
        <dbReference type="ARBA" id="ARBA00022475"/>
    </source>
</evidence>
<evidence type="ECO:0000313" key="10">
    <source>
        <dbReference type="Proteomes" id="UP000095463"/>
    </source>
</evidence>
<dbReference type="InterPro" id="IPR000522">
    <property type="entry name" value="ABC_transptr_permease_BtuC"/>
</dbReference>
<accession>A0A1E5XRR7</accession>
<evidence type="ECO:0000256" key="1">
    <source>
        <dbReference type="ARBA" id="ARBA00004651"/>
    </source>
</evidence>
<dbReference type="Proteomes" id="UP000095463">
    <property type="component" value="Unassembled WGS sequence"/>
</dbReference>
<dbReference type="OrthoDB" id="9811975at2"/>
<dbReference type="RefSeq" id="WP_069909644.1">
    <property type="nucleotide sequence ID" value="NZ_LAJE02000167.1"/>
</dbReference>
<dbReference type="GO" id="GO:0005886">
    <property type="term" value="C:plasma membrane"/>
    <property type="evidence" value="ECO:0007669"/>
    <property type="project" value="UniProtKB-SubCell"/>
</dbReference>
<dbReference type="Pfam" id="PF01032">
    <property type="entry name" value="FecCD"/>
    <property type="match status" value="1"/>
</dbReference>
<dbReference type="CDD" id="cd06550">
    <property type="entry name" value="TM_ABC_iron-siderophores_like"/>
    <property type="match status" value="1"/>
</dbReference>
<dbReference type="SUPFAM" id="SSF81345">
    <property type="entry name" value="ABC transporter involved in vitamin B12 uptake, BtuC"/>
    <property type="match status" value="1"/>
</dbReference>
<keyword evidence="3" id="KW-0813">Transport</keyword>
<dbReference type="EMBL" id="LAJE02000167">
    <property type="protein sequence ID" value="OEO31194.1"/>
    <property type="molecule type" value="Genomic_DNA"/>
</dbReference>
<keyword evidence="4" id="KW-1003">Cell membrane</keyword>
<reference evidence="9 10" key="1">
    <citation type="journal article" date="2015" name="Genome Announc.">
        <title>Genome Assemblies of Three Soil-Associated Devosia species: D. insulae, D. limi, and D. soli.</title>
        <authorList>
            <person name="Hassan Y.I."/>
            <person name="Lepp D."/>
            <person name="Zhou T."/>
        </authorList>
    </citation>
    <scope>NUCLEOTIDE SEQUENCE [LARGE SCALE GENOMIC DNA]</scope>
    <source>
        <strain evidence="9 10">DS-56</strain>
    </source>
</reference>
<dbReference type="PANTHER" id="PTHR30472">
    <property type="entry name" value="FERRIC ENTEROBACTIN TRANSPORT SYSTEM PERMEASE PROTEIN"/>
    <property type="match status" value="1"/>
</dbReference>
<feature type="transmembrane region" description="Helical" evidence="8">
    <location>
        <begin position="15"/>
        <end position="34"/>
    </location>
</feature>
<proteinExistence type="inferred from homology"/>
<comment type="caution">
    <text evidence="9">The sequence shown here is derived from an EMBL/GenBank/DDBJ whole genome shotgun (WGS) entry which is preliminary data.</text>
</comment>
<dbReference type="Gene3D" id="1.10.3470.10">
    <property type="entry name" value="ABC transporter involved in vitamin B12 uptake, BtuC"/>
    <property type="match status" value="1"/>
</dbReference>
<evidence type="ECO:0000313" key="9">
    <source>
        <dbReference type="EMBL" id="OEO31194.1"/>
    </source>
</evidence>
<evidence type="ECO:0000256" key="6">
    <source>
        <dbReference type="ARBA" id="ARBA00022989"/>
    </source>
</evidence>
<name>A0A1E5XRR7_9HYPH</name>
<sequence length="351" mass="36812">MSAETLPAASLRSNAVPVTAGLALVLLLVMTWSVTIGRYDINMLDVWMILIHNIVPFADPPWTEVEANVVELIRLPRILAAVVIGAGLAVSGTALQGMFRNPLVDPGIIGVTSGAAFGGTLAILLVGGGYVALGSGFAIGLASLFVVRLLASMKGRTSVLTLVLAGVIVSAFFEAAISIIKLLSDPQEKLPAITYWLMGSIASTNYSDLLLLCLAVLPAMAVIYLLRFQLNILSLGEDKARALGSPIELVQWLVLIAVSVISAAVVATSGIVGWVGLVIPHVGRAIVGAEHRRLLPVSALLGAIYMLLVDDLARTLTTSEIPIGIITALIGVPVFAIILKRLQTSSGWTND</sequence>
<dbReference type="GO" id="GO:0033214">
    <property type="term" value="P:siderophore-iron import into cell"/>
    <property type="evidence" value="ECO:0007669"/>
    <property type="project" value="TreeGrafter"/>
</dbReference>
<feature type="transmembrane region" description="Helical" evidence="8">
    <location>
        <begin position="107"/>
        <end position="126"/>
    </location>
</feature>
<dbReference type="FunFam" id="1.10.3470.10:FF:000001">
    <property type="entry name" value="Vitamin B12 ABC transporter permease BtuC"/>
    <property type="match status" value="1"/>
</dbReference>
<evidence type="ECO:0000256" key="8">
    <source>
        <dbReference type="SAM" id="Phobius"/>
    </source>
</evidence>
<dbReference type="InterPro" id="IPR037294">
    <property type="entry name" value="ABC_BtuC-like"/>
</dbReference>
<keyword evidence="5 8" id="KW-0812">Transmembrane</keyword>
<feature type="transmembrane region" description="Helical" evidence="8">
    <location>
        <begin position="209"/>
        <end position="228"/>
    </location>
</feature>
<feature type="transmembrane region" description="Helical" evidence="8">
    <location>
        <begin position="249"/>
        <end position="279"/>
    </location>
</feature>
<evidence type="ECO:0000256" key="2">
    <source>
        <dbReference type="ARBA" id="ARBA00007935"/>
    </source>
</evidence>
<feature type="transmembrane region" description="Helical" evidence="8">
    <location>
        <begin position="321"/>
        <end position="339"/>
    </location>
</feature>
<dbReference type="AlphaFoldDB" id="A0A1E5XRR7"/>
<dbReference type="PANTHER" id="PTHR30472:SF70">
    <property type="entry name" value="MOLYBDATE IMPORT SYSTEM PERMEASE PROTEIN MOLB"/>
    <property type="match status" value="1"/>
</dbReference>
<comment type="similarity">
    <text evidence="2">Belongs to the binding-protein-dependent transport system permease family. FecCD subfamily.</text>
</comment>
<keyword evidence="10" id="KW-1185">Reference proteome</keyword>
<feature type="transmembrane region" description="Helical" evidence="8">
    <location>
        <begin position="78"/>
        <end position="95"/>
    </location>
</feature>
<keyword evidence="7 8" id="KW-0472">Membrane</keyword>
<keyword evidence="6 8" id="KW-1133">Transmembrane helix</keyword>
<organism evidence="9 10">
    <name type="scientific">Devosia insulae DS-56</name>
    <dbReference type="NCBI Taxonomy" id="1116389"/>
    <lineage>
        <taxon>Bacteria</taxon>
        <taxon>Pseudomonadati</taxon>
        <taxon>Pseudomonadota</taxon>
        <taxon>Alphaproteobacteria</taxon>
        <taxon>Hyphomicrobiales</taxon>
        <taxon>Devosiaceae</taxon>
        <taxon>Devosia</taxon>
    </lineage>
</organism>
<comment type="subcellular location">
    <subcellularLocation>
        <location evidence="1">Cell membrane</location>
        <topology evidence="1">Multi-pass membrane protein</topology>
    </subcellularLocation>
</comment>
<protein>
    <submittedName>
        <fullName evidence="9">ABC transporter permease</fullName>
    </submittedName>
</protein>
<evidence type="ECO:0000256" key="5">
    <source>
        <dbReference type="ARBA" id="ARBA00022692"/>
    </source>
</evidence>
<dbReference type="GO" id="GO:0022857">
    <property type="term" value="F:transmembrane transporter activity"/>
    <property type="evidence" value="ECO:0007669"/>
    <property type="project" value="InterPro"/>
</dbReference>